<name>A0A8J3CKJ4_9PSEU</name>
<protein>
    <submittedName>
        <fullName evidence="1">Uncharacterized protein</fullName>
    </submittedName>
</protein>
<accession>A0A8J3CKJ4</accession>
<dbReference type="EMBL" id="BMMK01000038">
    <property type="protein sequence ID" value="GGM77105.1"/>
    <property type="molecule type" value="Genomic_DNA"/>
</dbReference>
<evidence type="ECO:0000313" key="1">
    <source>
        <dbReference type="EMBL" id="GGM77105.1"/>
    </source>
</evidence>
<dbReference type="Proteomes" id="UP000637578">
    <property type="component" value="Unassembled WGS sequence"/>
</dbReference>
<reference evidence="1" key="1">
    <citation type="journal article" date="2014" name="Int. J. Syst. Evol. Microbiol.">
        <title>Complete genome sequence of Corynebacterium casei LMG S-19264T (=DSM 44701T), isolated from a smear-ripened cheese.</title>
        <authorList>
            <consortium name="US DOE Joint Genome Institute (JGI-PGF)"/>
            <person name="Walter F."/>
            <person name="Albersmeier A."/>
            <person name="Kalinowski J."/>
            <person name="Ruckert C."/>
        </authorList>
    </citation>
    <scope>NUCLEOTIDE SEQUENCE</scope>
    <source>
        <strain evidence="1">CGMCC 4.5737</strain>
    </source>
</reference>
<gene>
    <name evidence="1" type="ORF">GCM10012275_54690</name>
</gene>
<dbReference type="AlphaFoldDB" id="A0A8J3CKJ4"/>
<comment type="caution">
    <text evidence="1">The sequence shown here is derived from an EMBL/GenBank/DDBJ whole genome shotgun (WGS) entry which is preliminary data.</text>
</comment>
<proteinExistence type="predicted"/>
<keyword evidence="2" id="KW-1185">Reference proteome</keyword>
<dbReference type="RefSeq" id="WP_189061303.1">
    <property type="nucleotide sequence ID" value="NZ_BMMK01000038.1"/>
</dbReference>
<sequence>MTAACVVPHCGRPAPGAHLCPGCRDRLVADLRDIAKHHPDGQPSLIAELDTTLARLAKTTAGRSGVRSRNADTPLPYHPGAAEARYVLTNTITTWARDVAETNPHLTFTADSVEAAAAWLAQFPNLLAIHPAAAELHDEITSAAHLARRVIDHAVDTRIYLGRCGDIAGRHGCPGVVYARRRADTGTCDTCGDEHDVHTRRAAMLRALANRTITAADISTSLARLGIEISVDDIQRRAKAGVLKPATVDVHRRRSYRVGDVLRVFLGPDALTAA</sequence>
<evidence type="ECO:0000313" key="2">
    <source>
        <dbReference type="Proteomes" id="UP000637578"/>
    </source>
</evidence>
<organism evidence="1 2">
    <name type="scientific">Longimycelium tulufanense</name>
    <dbReference type="NCBI Taxonomy" id="907463"/>
    <lineage>
        <taxon>Bacteria</taxon>
        <taxon>Bacillati</taxon>
        <taxon>Actinomycetota</taxon>
        <taxon>Actinomycetes</taxon>
        <taxon>Pseudonocardiales</taxon>
        <taxon>Pseudonocardiaceae</taxon>
        <taxon>Longimycelium</taxon>
    </lineage>
</organism>
<reference evidence="1" key="2">
    <citation type="submission" date="2020-09" db="EMBL/GenBank/DDBJ databases">
        <authorList>
            <person name="Sun Q."/>
            <person name="Zhou Y."/>
        </authorList>
    </citation>
    <scope>NUCLEOTIDE SEQUENCE</scope>
    <source>
        <strain evidence="1">CGMCC 4.5737</strain>
    </source>
</reference>